<dbReference type="InterPro" id="IPR036890">
    <property type="entry name" value="HATPase_C_sf"/>
</dbReference>
<dbReference type="AlphaFoldDB" id="A0A2H0YLQ6"/>
<gene>
    <name evidence="2" type="ORF">COT33_02515</name>
</gene>
<evidence type="ECO:0000313" key="3">
    <source>
        <dbReference type="Proteomes" id="UP000230088"/>
    </source>
</evidence>
<evidence type="ECO:0000313" key="2">
    <source>
        <dbReference type="EMBL" id="PIS39346.1"/>
    </source>
</evidence>
<proteinExistence type="predicted"/>
<feature type="domain" description="Histidine kinase/HSP90-like ATPase" evidence="1">
    <location>
        <begin position="41"/>
        <end position="134"/>
    </location>
</feature>
<dbReference type="Gene3D" id="3.30.565.10">
    <property type="entry name" value="Histidine kinase-like ATPase, C-terminal domain"/>
    <property type="match status" value="1"/>
</dbReference>
<dbReference type="Proteomes" id="UP000230088">
    <property type="component" value="Unassembled WGS sequence"/>
</dbReference>
<dbReference type="Pfam" id="PF02518">
    <property type="entry name" value="HATPase_c"/>
    <property type="match status" value="1"/>
</dbReference>
<evidence type="ECO:0000259" key="1">
    <source>
        <dbReference type="Pfam" id="PF02518"/>
    </source>
</evidence>
<accession>A0A2H0YLQ6</accession>
<organism evidence="2 3">
    <name type="scientific">Candidatus Nealsonbacteria bacterium CG08_land_8_20_14_0_20_38_20</name>
    <dbReference type="NCBI Taxonomy" id="1974705"/>
    <lineage>
        <taxon>Bacteria</taxon>
        <taxon>Candidatus Nealsoniibacteriota</taxon>
    </lineage>
</organism>
<protein>
    <recommendedName>
        <fullName evidence="1">Histidine kinase/HSP90-like ATPase domain-containing protein</fullName>
    </recommendedName>
</protein>
<comment type="caution">
    <text evidence="2">The sequence shown here is derived from an EMBL/GenBank/DDBJ whole genome shotgun (WGS) entry which is preliminary data.</text>
</comment>
<dbReference type="EMBL" id="PEYD01000047">
    <property type="protein sequence ID" value="PIS39346.1"/>
    <property type="molecule type" value="Genomic_DNA"/>
</dbReference>
<sequence>MIMLNYIKNFSVNKLDDEFEPLSQEIEKQNLPNGFRQFALYAIAELFNNIKEHSDASEVSISAAIKDNNFSLIISDNGIGVRESYLRKGIYPKDDFSATQFALSGLSTKESRERGFGLYTIRKFVQGLEGVMVLGSGQASVRIIKNQIELTDISFQKGVKLIIETPIKEVDFYKNIE</sequence>
<name>A0A2H0YLQ6_9BACT</name>
<reference evidence="3" key="1">
    <citation type="submission" date="2017-09" db="EMBL/GenBank/DDBJ databases">
        <title>Depth-based differentiation of microbial function through sediment-hosted aquifers and enrichment of novel symbionts in the deep terrestrial subsurface.</title>
        <authorList>
            <person name="Probst A.J."/>
            <person name="Ladd B."/>
            <person name="Jarett J.K."/>
            <person name="Geller-Mcgrath D.E."/>
            <person name="Sieber C.M.K."/>
            <person name="Emerson J.B."/>
            <person name="Anantharaman K."/>
            <person name="Thomas B.C."/>
            <person name="Malmstrom R."/>
            <person name="Stieglmeier M."/>
            <person name="Klingl A."/>
            <person name="Woyke T."/>
            <person name="Ryan C.M."/>
            <person name="Banfield J.F."/>
        </authorList>
    </citation>
    <scope>NUCLEOTIDE SEQUENCE [LARGE SCALE GENOMIC DNA]</scope>
</reference>
<dbReference type="InterPro" id="IPR003594">
    <property type="entry name" value="HATPase_dom"/>
</dbReference>
<dbReference type="SUPFAM" id="SSF55874">
    <property type="entry name" value="ATPase domain of HSP90 chaperone/DNA topoisomerase II/histidine kinase"/>
    <property type="match status" value="1"/>
</dbReference>